<dbReference type="Proteomes" id="UP000289738">
    <property type="component" value="Chromosome A07"/>
</dbReference>
<feature type="compositionally biased region" description="Acidic residues" evidence="1">
    <location>
        <begin position="646"/>
        <end position="663"/>
    </location>
</feature>
<feature type="region of interest" description="Disordered" evidence="1">
    <location>
        <begin position="646"/>
        <end position="699"/>
    </location>
</feature>
<keyword evidence="4" id="KW-1185">Reference proteome</keyword>
<sequence length="835" mass="92610">MKYEYENYDPSFPDQPVVDQYLPVWSRLPAFGSKPAFIWAHDTILTYSQLNASVDHISSHLLTTPTLQRGDTLLLLSSPGLHFVELIFASQRAGLLSVPIVPPHPSFANENYHHLLRVISQTKPKAAVAHSSYISCIQRYLSDHNNINHNLNLIRALQTMNWISIEDIKHGANNNKNNDKFGGSLTYNGCRENDVYLVQYTSGATGIPKPVLVTAGSAAHNVRAARRVYDLHPNSVIVSWLPQYHDAGLMFLLLTIVSGATCVLTSPTSFIKRPRLWLELISEFKATCTPVPSFTLPLVLKRGGVDKGVSPINLSHLRNLILINEPIYRDCVEEFVGVFGPFGLSSCAVSPSYGLAENCTFVSSAWRSESDAYSSSSFHDFPTHNKLLPVARLCRKEEQEDMEIVVVNEETHEPVEDGVEGEIWVSSPSNASGYLGHPSLTREVFHGRLRNMVGRCFLRTRDTGIVKGEGRYLFVTGRCEDIIKLQNGEKIHPHYIESAAYNSCTKFLRGGCVAAFKVSETVVAVVAELQRTEKEIMVDNEVLGSVCNGIKESVLKKENVQVGWVVLVKSESVPKTTSGKLQRWLAKEKILGGKMKVVMEMKFGDDDAGNPEPWHSVLALCHLQCPSSLFLCVAVVLMVDNCIDSGDEDDSNGSEEPYTDEGDSGPADSEYQGCDSGGCNVDASTEDHGNSGNIMGEQFSRPDPVNDFVLLSAEFTGVEDAYASYVGYAKGLREKKHYERVDRKRTHKPETKTTYNAKLVFLDKSCGKWQTEELVEEHNHNLRPQRSLMQSRIVKGDAAAAISYLKGKAELDPMAVVQYTYCAEKHNNKLLEGQG</sequence>
<dbReference type="STRING" id="3818.A0A445CBY2"/>
<comment type="caution">
    <text evidence="3">The sequence shown here is derived from an EMBL/GenBank/DDBJ whole genome shotgun (WGS) entry which is preliminary data.</text>
</comment>
<name>A0A445CBY2_ARAHY</name>
<accession>A0A445CBY2</accession>
<protein>
    <recommendedName>
        <fullName evidence="2">AMP-dependent synthetase/ligase domain-containing protein</fullName>
    </recommendedName>
</protein>
<reference evidence="3 4" key="1">
    <citation type="submission" date="2019-01" db="EMBL/GenBank/DDBJ databases">
        <title>Sequencing of cultivated peanut Arachis hypogaea provides insights into genome evolution and oil improvement.</title>
        <authorList>
            <person name="Chen X."/>
        </authorList>
    </citation>
    <scope>NUCLEOTIDE SEQUENCE [LARGE SCALE GENOMIC DNA]</scope>
    <source>
        <strain evidence="4">cv. Fuhuasheng</strain>
        <tissue evidence="3">Leaves</tissue>
    </source>
</reference>
<dbReference type="EMBL" id="SDMP01000007">
    <property type="protein sequence ID" value="RYR48444.1"/>
    <property type="molecule type" value="Genomic_DNA"/>
</dbReference>
<evidence type="ECO:0000313" key="4">
    <source>
        <dbReference type="Proteomes" id="UP000289738"/>
    </source>
</evidence>
<dbReference type="Gene3D" id="3.30.300.30">
    <property type="match status" value="1"/>
</dbReference>
<dbReference type="PANTHER" id="PTHR22754:SF40">
    <property type="entry name" value="OS01G0636300 PROTEIN"/>
    <property type="match status" value="1"/>
</dbReference>
<dbReference type="InterPro" id="IPR000873">
    <property type="entry name" value="AMP-dep_synth/lig_dom"/>
</dbReference>
<feature type="domain" description="AMP-dependent synthetase/ligase" evidence="2">
    <location>
        <begin position="31"/>
        <end position="435"/>
    </location>
</feature>
<dbReference type="InterPro" id="IPR042099">
    <property type="entry name" value="ANL_N_sf"/>
</dbReference>
<dbReference type="AlphaFoldDB" id="A0A445CBY2"/>
<organism evidence="3 4">
    <name type="scientific">Arachis hypogaea</name>
    <name type="common">Peanut</name>
    <dbReference type="NCBI Taxonomy" id="3818"/>
    <lineage>
        <taxon>Eukaryota</taxon>
        <taxon>Viridiplantae</taxon>
        <taxon>Streptophyta</taxon>
        <taxon>Embryophyta</taxon>
        <taxon>Tracheophyta</taxon>
        <taxon>Spermatophyta</taxon>
        <taxon>Magnoliopsida</taxon>
        <taxon>eudicotyledons</taxon>
        <taxon>Gunneridae</taxon>
        <taxon>Pentapetalae</taxon>
        <taxon>rosids</taxon>
        <taxon>fabids</taxon>
        <taxon>Fabales</taxon>
        <taxon>Fabaceae</taxon>
        <taxon>Papilionoideae</taxon>
        <taxon>50 kb inversion clade</taxon>
        <taxon>dalbergioids sensu lato</taxon>
        <taxon>Dalbergieae</taxon>
        <taxon>Pterocarpus clade</taxon>
        <taxon>Arachis</taxon>
    </lineage>
</organism>
<evidence type="ECO:0000259" key="2">
    <source>
        <dbReference type="Pfam" id="PF00501"/>
    </source>
</evidence>
<dbReference type="Pfam" id="PF00501">
    <property type="entry name" value="AMP-binding"/>
    <property type="match status" value="1"/>
</dbReference>
<dbReference type="SUPFAM" id="SSF56801">
    <property type="entry name" value="Acetyl-CoA synthetase-like"/>
    <property type="match status" value="1"/>
</dbReference>
<proteinExistence type="predicted"/>
<dbReference type="Gene3D" id="3.40.50.12780">
    <property type="entry name" value="N-terminal domain of ligase-like"/>
    <property type="match status" value="1"/>
</dbReference>
<dbReference type="InterPro" id="IPR045851">
    <property type="entry name" value="AMP-bd_C_sf"/>
</dbReference>
<gene>
    <name evidence="3" type="ORF">Ahy_A07g034470</name>
</gene>
<evidence type="ECO:0000313" key="3">
    <source>
        <dbReference type="EMBL" id="RYR48444.1"/>
    </source>
</evidence>
<evidence type="ECO:0000256" key="1">
    <source>
        <dbReference type="SAM" id="MobiDB-lite"/>
    </source>
</evidence>
<dbReference type="PANTHER" id="PTHR22754">
    <property type="entry name" value="DISCO-INTERACTING PROTEIN 2 DIP2 -RELATED"/>
    <property type="match status" value="1"/>
</dbReference>